<evidence type="ECO:0000313" key="1">
    <source>
        <dbReference type="EMBL" id="KAG2172973.1"/>
    </source>
</evidence>
<accession>A0A8H7UAN5</accession>
<gene>
    <name evidence="1" type="ORF">INT44_004714</name>
</gene>
<name>A0A8H7UAN5_9FUNG</name>
<organism evidence="1 2">
    <name type="scientific">Umbelopsis vinacea</name>
    <dbReference type="NCBI Taxonomy" id="44442"/>
    <lineage>
        <taxon>Eukaryota</taxon>
        <taxon>Fungi</taxon>
        <taxon>Fungi incertae sedis</taxon>
        <taxon>Mucoromycota</taxon>
        <taxon>Mucoromycotina</taxon>
        <taxon>Umbelopsidomycetes</taxon>
        <taxon>Umbelopsidales</taxon>
        <taxon>Umbelopsidaceae</taxon>
        <taxon>Umbelopsis</taxon>
    </lineage>
</organism>
<dbReference type="AlphaFoldDB" id="A0A8H7UAN5"/>
<keyword evidence="2" id="KW-1185">Reference proteome</keyword>
<dbReference type="Proteomes" id="UP000612746">
    <property type="component" value="Unassembled WGS sequence"/>
</dbReference>
<dbReference type="OrthoDB" id="2352099at2759"/>
<comment type="caution">
    <text evidence="1">The sequence shown here is derived from an EMBL/GenBank/DDBJ whole genome shotgun (WGS) entry which is preliminary data.</text>
</comment>
<proteinExistence type="predicted"/>
<sequence length="403" mass="45555">MLPLGKDGIESSNEAYDAEVHVIQNIVTAIENIRVPTPIVTTSSSAIDIVESIRDKLLWLLKNGDHPTVSPKGNECIWLLRNARDIIWLNGLETTVDETHHQEPEDLRYATGLLVAFAEMDSYTDSMEDILVYSAFKECRDPTLFELNQIEIDYLHAFGERWLNQMDEAAFTLSEGRLAMSKDVYERFLASGSYNDVLRKVIAKTRTCLMLTNPAIFRLGYWAHICMVRKGSKSTPVKKILGRESNLLKRKEFSIGMTDLQRINSGIQPGDGWRISLFYLLAVSRQYPDSIAKTIARNTGGYLECGRGYGNLRAPDVHTDQLADCGVFLSYLLDVAYSFHVDSHVSAALSVDVQSTSLRDTARLGKFVPVLYESCWHLEDFQIISDPLVEPSFKHLYHNHIVN</sequence>
<reference evidence="1" key="1">
    <citation type="submission" date="2020-12" db="EMBL/GenBank/DDBJ databases">
        <title>Metabolic potential, ecology and presence of endohyphal bacteria is reflected in genomic diversity of Mucoromycotina.</title>
        <authorList>
            <person name="Muszewska A."/>
            <person name="Okrasinska A."/>
            <person name="Steczkiewicz K."/>
            <person name="Drgas O."/>
            <person name="Orlowska M."/>
            <person name="Perlinska-Lenart U."/>
            <person name="Aleksandrzak-Piekarczyk T."/>
            <person name="Szatraj K."/>
            <person name="Zielenkiewicz U."/>
            <person name="Pilsyk S."/>
            <person name="Malc E."/>
            <person name="Mieczkowski P."/>
            <person name="Kruszewska J.S."/>
            <person name="Biernat P."/>
            <person name="Pawlowska J."/>
        </authorList>
    </citation>
    <scope>NUCLEOTIDE SEQUENCE</scope>
    <source>
        <strain evidence="1">WA0000051536</strain>
    </source>
</reference>
<protein>
    <submittedName>
        <fullName evidence="1">Uncharacterized protein</fullName>
    </submittedName>
</protein>
<evidence type="ECO:0000313" key="2">
    <source>
        <dbReference type="Proteomes" id="UP000612746"/>
    </source>
</evidence>
<dbReference type="EMBL" id="JAEPRA010000021">
    <property type="protein sequence ID" value="KAG2172973.1"/>
    <property type="molecule type" value="Genomic_DNA"/>
</dbReference>